<keyword evidence="1" id="KW-0238">DNA-binding</keyword>
<dbReference type="GO" id="GO:0003700">
    <property type="term" value="F:DNA-binding transcription factor activity"/>
    <property type="evidence" value="ECO:0007669"/>
    <property type="project" value="TreeGrafter"/>
</dbReference>
<dbReference type="RefSeq" id="WP_176009923.1">
    <property type="nucleotide sequence ID" value="NZ_CP041372.2"/>
</dbReference>
<dbReference type="KEGG" id="psua:FLK61_35325"/>
<name>A0A859FG03_9BACI</name>
<dbReference type="PROSITE" id="PS50943">
    <property type="entry name" value="HTH_CROC1"/>
    <property type="match status" value="1"/>
</dbReference>
<dbReference type="Proteomes" id="UP000318138">
    <property type="component" value="Chromosome"/>
</dbReference>
<sequence length="74" mass="8609">MRTWMKELRISKGLTQEKVAESAGIKRPYYAMIESGDRNPSVNVAKLIADKLDFNWTIFFDKECNEKTHSEEVI</sequence>
<evidence type="ECO:0000259" key="2">
    <source>
        <dbReference type="PROSITE" id="PS50943"/>
    </source>
</evidence>
<dbReference type="Pfam" id="PF01381">
    <property type="entry name" value="HTH_3"/>
    <property type="match status" value="1"/>
</dbReference>
<dbReference type="PANTHER" id="PTHR46797">
    <property type="entry name" value="HTH-TYPE TRANSCRIPTIONAL REGULATOR"/>
    <property type="match status" value="1"/>
</dbReference>
<evidence type="ECO:0000313" key="3">
    <source>
        <dbReference type="EMBL" id="QKS71941.1"/>
    </source>
</evidence>
<dbReference type="InterPro" id="IPR001387">
    <property type="entry name" value="Cro/C1-type_HTH"/>
</dbReference>
<evidence type="ECO:0000256" key="1">
    <source>
        <dbReference type="ARBA" id="ARBA00023125"/>
    </source>
</evidence>
<evidence type="ECO:0000313" key="4">
    <source>
        <dbReference type="Proteomes" id="UP000318138"/>
    </source>
</evidence>
<keyword evidence="4" id="KW-1185">Reference proteome</keyword>
<gene>
    <name evidence="3" type="ORF">FLK61_35325</name>
</gene>
<dbReference type="AlphaFoldDB" id="A0A859FG03"/>
<reference evidence="4" key="1">
    <citation type="submission" date="2019-07" db="EMBL/GenBank/DDBJ databases">
        <title>Bacillus alkalisoli sp. nov. isolated from saline soil.</title>
        <authorList>
            <person name="Sun J.-Q."/>
            <person name="Xu L."/>
        </authorList>
    </citation>
    <scope>NUCLEOTIDE SEQUENCE [LARGE SCALE GENOMIC DNA]</scope>
    <source>
        <strain evidence="4">M4U3P1</strain>
    </source>
</reference>
<dbReference type="GO" id="GO:0003677">
    <property type="term" value="F:DNA binding"/>
    <property type="evidence" value="ECO:0007669"/>
    <property type="project" value="UniProtKB-KW"/>
</dbReference>
<dbReference type="PANTHER" id="PTHR46797:SF1">
    <property type="entry name" value="METHYLPHOSPHONATE SYNTHASE"/>
    <property type="match status" value="1"/>
</dbReference>
<protein>
    <submittedName>
        <fullName evidence="3">Helix-turn-helix transcriptional regulator</fullName>
    </submittedName>
</protein>
<dbReference type="CDD" id="cd00093">
    <property type="entry name" value="HTH_XRE"/>
    <property type="match status" value="1"/>
</dbReference>
<dbReference type="SUPFAM" id="SSF47413">
    <property type="entry name" value="lambda repressor-like DNA-binding domains"/>
    <property type="match status" value="1"/>
</dbReference>
<dbReference type="GO" id="GO:0005829">
    <property type="term" value="C:cytosol"/>
    <property type="evidence" value="ECO:0007669"/>
    <property type="project" value="TreeGrafter"/>
</dbReference>
<proteinExistence type="predicted"/>
<accession>A0A859FG03</accession>
<dbReference type="SMART" id="SM00530">
    <property type="entry name" value="HTH_XRE"/>
    <property type="match status" value="1"/>
</dbReference>
<dbReference type="EMBL" id="CP041372">
    <property type="protein sequence ID" value="QKS71941.1"/>
    <property type="molecule type" value="Genomic_DNA"/>
</dbReference>
<organism evidence="3 4">
    <name type="scientific">Paenalkalicoccus suaedae</name>
    <dbReference type="NCBI Taxonomy" id="2592382"/>
    <lineage>
        <taxon>Bacteria</taxon>
        <taxon>Bacillati</taxon>
        <taxon>Bacillota</taxon>
        <taxon>Bacilli</taxon>
        <taxon>Bacillales</taxon>
        <taxon>Bacillaceae</taxon>
        <taxon>Paenalkalicoccus</taxon>
    </lineage>
</organism>
<feature type="domain" description="HTH cro/C1-type" evidence="2">
    <location>
        <begin position="5"/>
        <end position="59"/>
    </location>
</feature>
<dbReference type="InterPro" id="IPR010982">
    <property type="entry name" value="Lambda_DNA-bd_dom_sf"/>
</dbReference>
<dbReference type="InterPro" id="IPR050807">
    <property type="entry name" value="TransReg_Diox_bact_type"/>
</dbReference>
<dbReference type="Gene3D" id="1.10.260.40">
    <property type="entry name" value="lambda repressor-like DNA-binding domains"/>
    <property type="match status" value="1"/>
</dbReference>